<dbReference type="OrthoDB" id="2563021at2759"/>
<name>A0A0D2PLT4_HYPSF</name>
<accession>A0A0D2PLT4</accession>
<keyword evidence="2" id="KW-1133">Transmembrane helix</keyword>
<dbReference type="STRING" id="945553.A0A0D2PLT4"/>
<keyword evidence="5" id="KW-1185">Reference proteome</keyword>
<evidence type="ECO:0000256" key="2">
    <source>
        <dbReference type="SAM" id="Phobius"/>
    </source>
</evidence>
<dbReference type="EMBL" id="KN817519">
    <property type="protein sequence ID" value="KJA29306.1"/>
    <property type="molecule type" value="Genomic_DNA"/>
</dbReference>
<evidence type="ECO:0000313" key="4">
    <source>
        <dbReference type="EMBL" id="KJA29306.1"/>
    </source>
</evidence>
<proteinExistence type="predicted"/>
<keyword evidence="2" id="KW-0472">Membrane</keyword>
<evidence type="ECO:0000256" key="3">
    <source>
        <dbReference type="SAM" id="SignalP"/>
    </source>
</evidence>
<dbReference type="Proteomes" id="UP000054270">
    <property type="component" value="Unassembled WGS sequence"/>
</dbReference>
<organism evidence="4 5">
    <name type="scientific">Hypholoma sublateritium (strain FD-334 SS-4)</name>
    <dbReference type="NCBI Taxonomy" id="945553"/>
    <lineage>
        <taxon>Eukaryota</taxon>
        <taxon>Fungi</taxon>
        <taxon>Dikarya</taxon>
        <taxon>Basidiomycota</taxon>
        <taxon>Agaricomycotina</taxon>
        <taxon>Agaricomycetes</taxon>
        <taxon>Agaricomycetidae</taxon>
        <taxon>Agaricales</taxon>
        <taxon>Agaricineae</taxon>
        <taxon>Strophariaceae</taxon>
        <taxon>Hypholoma</taxon>
    </lineage>
</organism>
<feature type="compositionally biased region" description="Low complexity" evidence="1">
    <location>
        <begin position="429"/>
        <end position="450"/>
    </location>
</feature>
<dbReference type="OMA" id="QYGWIDQ"/>
<feature type="transmembrane region" description="Helical" evidence="2">
    <location>
        <begin position="257"/>
        <end position="281"/>
    </location>
</feature>
<evidence type="ECO:0000256" key="1">
    <source>
        <dbReference type="SAM" id="MobiDB-lite"/>
    </source>
</evidence>
<evidence type="ECO:0008006" key="6">
    <source>
        <dbReference type="Google" id="ProtNLM"/>
    </source>
</evidence>
<keyword evidence="3" id="KW-0732">Signal</keyword>
<sequence length="473" mass="50432">MRAAARVVVFLLSFLEFAIAQDHVTPFLDQSFFFDWDVPGQPLPTPITAQCDTINITWSRSTATGPNPTAPYYLQVYTSVYLSPLIIEVGDALSYGWAVPFAPGTQYQICMFDKFGNTGGCQATYTVIPPTSTPTCGNVTFPPQLGVAAVVDNGPMSQYGWVDQCTDIQLTPTNGTAPFTLTVAPALHPPYNITVNSIEAINWTVSLNWASPFFISLVDGTGASWANGPLHAGGGGTIECLAGNVTTSATKKVSMPIAIGSGVGGLAVGFFVGVLFAYVFLRWHLKRKVQASRFVEMPPSAENMFERRAGDGARYRSVPTTSTAGVTSNSSLINRLPSSPGYQVEAFTMPDEHGRAVDAPEAAYSPPARITSMYSDGALASVPRPANTGHVYVVHHDGSAPPVTIYTQEGTDVVELPPRYPPYASTPQSEEAAARSASASSRSDARNASEPLALHQVRQPGQLSKRPRSSGQS</sequence>
<gene>
    <name evidence="4" type="ORF">HYPSUDRAFT_211195</name>
</gene>
<keyword evidence="2" id="KW-0812">Transmembrane</keyword>
<feature type="signal peptide" evidence="3">
    <location>
        <begin position="1"/>
        <end position="20"/>
    </location>
</feature>
<reference evidence="5" key="1">
    <citation type="submission" date="2014-04" db="EMBL/GenBank/DDBJ databases">
        <title>Evolutionary Origins and Diversification of the Mycorrhizal Mutualists.</title>
        <authorList>
            <consortium name="DOE Joint Genome Institute"/>
            <consortium name="Mycorrhizal Genomics Consortium"/>
            <person name="Kohler A."/>
            <person name="Kuo A."/>
            <person name="Nagy L.G."/>
            <person name="Floudas D."/>
            <person name="Copeland A."/>
            <person name="Barry K.W."/>
            <person name="Cichocki N."/>
            <person name="Veneault-Fourrey C."/>
            <person name="LaButti K."/>
            <person name="Lindquist E.A."/>
            <person name="Lipzen A."/>
            <person name="Lundell T."/>
            <person name="Morin E."/>
            <person name="Murat C."/>
            <person name="Riley R."/>
            <person name="Ohm R."/>
            <person name="Sun H."/>
            <person name="Tunlid A."/>
            <person name="Henrissat B."/>
            <person name="Grigoriev I.V."/>
            <person name="Hibbett D.S."/>
            <person name="Martin F."/>
        </authorList>
    </citation>
    <scope>NUCLEOTIDE SEQUENCE [LARGE SCALE GENOMIC DNA]</scope>
    <source>
        <strain evidence="5">FD-334 SS-4</strain>
    </source>
</reference>
<protein>
    <recommendedName>
        <fullName evidence="6">Fibronectin type-III domain-containing protein</fullName>
    </recommendedName>
</protein>
<evidence type="ECO:0000313" key="5">
    <source>
        <dbReference type="Proteomes" id="UP000054270"/>
    </source>
</evidence>
<feature type="region of interest" description="Disordered" evidence="1">
    <location>
        <begin position="415"/>
        <end position="473"/>
    </location>
</feature>
<dbReference type="AlphaFoldDB" id="A0A0D2PLT4"/>
<feature type="chain" id="PRO_5002265910" description="Fibronectin type-III domain-containing protein" evidence="3">
    <location>
        <begin position="21"/>
        <end position="473"/>
    </location>
</feature>